<evidence type="ECO:0000256" key="1">
    <source>
        <dbReference type="SAM" id="Coils"/>
    </source>
</evidence>
<name>A0A371AZV7_9FIRM</name>
<comment type="caution">
    <text evidence="3">The sequence shown here is derived from an EMBL/GenBank/DDBJ whole genome shotgun (WGS) entry which is preliminary data.</text>
</comment>
<reference evidence="3 4" key="1">
    <citation type="submission" date="2018-07" db="EMBL/GenBank/DDBJ databases">
        <title>Anaerosacharophilus polymeroproducens gen. nov. sp. nov., an anaerobic bacterium isolated from salt field.</title>
        <authorList>
            <person name="Kim W."/>
            <person name="Yang S.-H."/>
            <person name="Oh J."/>
            <person name="Lee J.-H."/>
            <person name="Kwon K.K."/>
        </authorList>
    </citation>
    <scope>NUCLEOTIDE SEQUENCE [LARGE SCALE GENOMIC DNA]</scope>
    <source>
        <strain evidence="3 4">MCWD5</strain>
    </source>
</reference>
<dbReference type="OrthoDB" id="9793966at2"/>
<keyword evidence="2" id="KW-1133">Transmembrane helix</keyword>
<evidence type="ECO:0000313" key="4">
    <source>
        <dbReference type="Proteomes" id="UP000255036"/>
    </source>
</evidence>
<evidence type="ECO:0000256" key="2">
    <source>
        <dbReference type="SAM" id="Phobius"/>
    </source>
</evidence>
<dbReference type="Proteomes" id="UP000255036">
    <property type="component" value="Unassembled WGS sequence"/>
</dbReference>
<organism evidence="3 4">
    <name type="scientific">Anaerosacchariphilus polymeriproducens</name>
    <dbReference type="NCBI Taxonomy" id="1812858"/>
    <lineage>
        <taxon>Bacteria</taxon>
        <taxon>Bacillati</taxon>
        <taxon>Bacillota</taxon>
        <taxon>Clostridia</taxon>
        <taxon>Lachnospirales</taxon>
        <taxon>Lachnospiraceae</taxon>
        <taxon>Anaerosacchariphilus</taxon>
    </lineage>
</organism>
<keyword evidence="1" id="KW-0175">Coiled coil</keyword>
<sequence>MFIHIFIFIVFLIGILCGLKRNYKGGLFCKIAWIIMEVLNKCGCMKAVGRRVKKSLQLLFPDIDSDYKLKEFYFESLKMVLIILFIGNFVGLFVQLTGNESSVTNGYLIRNSYGKGERTENLIADIEGEKDEKKVDVTVSERQFSKDEVEKIFQLAKKEVEHKFLNKNKSVDRVVEKVDLVKKAYKGLVDVEWEITPFGLIDYTGRIVKKDISKKGELGKVTAHLQYFENEYFYTFYIKIFPAVNSQLSILEKLEMQIKEKNKETITNPKIKLPLSINNRAITWKRRKKYINIWIIILSTVISIGIILKRIRDLKDMVKEREKQMLIDYSRVVTKLLLLLEAGAPVSQAWTRIVFDYKKQKEGGIIKYRYIYEEMLITYYEIRDGYTEIEALERFGRRCRVQKYLKLSGILVQNIRQGTKEIKRLLQNEMNQALEERKSMARKLGEEAGTKLLLPMMMLLIVVLIIVAVPAFWAL</sequence>
<keyword evidence="4" id="KW-1185">Reference proteome</keyword>
<feature type="coiled-coil region" evidence="1">
    <location>
        <begin position="416"/>
        <end position="443"/>
    </location>
</feature>
<protein>
    <recommendedName>
        <fullName evidence="5">Type II secretion system protein GspF domain-containing protein</fullName>
    </recommendedName>
</protein>
<evidence type="ECO:0008006" key="5">
    <source>
        <dbReference type="Google" id="ProtNLM"/>
    </source>
</evidence>
<dbReference type="EMBL" id="QRCT01000007">
    <property type="protein sequence ID" value="RDU25073.1"/>
    <property type="molecule type" value="Genomic_DNA"/>
</dbReference>
<keyword evidence="2" id="KW-0472">Membrane</keyword>
<evidence type="ECO:0000313" key="3">
    <source>
        <dbReference type="EMBL" id="RDU25073.1"/>
    </source>
</evidence>
<dbReference type="AlphaFoldDB" id="A0A371AZV7"/>
<gene>
    <name evidence="3" type="ORF">DWV06_00815</name>
</gene>
<feature type="transmembrane region" description="Helical" evidence="2">
    <location>
        <begin position="77"/>
        <end position="96"/>
    </location>
</feature>
<accession>A0A371AZV7</accession>
<proteinExistence type="predicted"/>
<feature type="transmembrane region" description="Helical" evidence="2">
    <location>
        <begin position="452"/>
        <end position="473"/>
    </location>
</feature>
<dbReference type="RefSeq" id="WP_115480281.1">
    <property type="nucleotide sequence ID" value="NZ_QRCT01000007.1"/>
</dbReference>
<keyword evidence="2" id="KW-0812">Transmembrane</keyword>
<feature type="transmembrane region" description="Helical" evidence="2">
    <location>
        <begin position="290"/>
        <end position="308"/>
    </location>
</feature>
<feature type="transmembrane region" description="Helical" evidence="2">
    <location>
        <begin position="6"/>
        <end position="23"/>
    </location>
</feature>